<dbReference type="PANTHER" id="PTHR30136:SF39">
    <property type="entry name" value="TRANSCRIPTIONAL REGULATORY PROTEIN"/>
    <property type="match status" value="1"/>
</dbReference>
<evidence type="ECO:0000259" key="5">
    <source>
        <dbReference type="PROSITE" id="PS51077"/>
    </source>
</evidence>
<dbReference type="PROSITE" id="PS51078">
    <property type="entry name" value="ICLR_ED"/>
    <property type="match status" value="1"/>
</dbReference>
<keyword evidence="2" id="KW-0238">DNA-binding</keyword>
<feature type="region of interest" description="Disordered" evidence="4">
    <location>
        <begin position="1"/>
        <end position="46"/>
    </location>
</feature>
<dbReference type="SUPFAM" id="SSF46785">
    <property type="entry name" value="Winged helix' DNA-binding domain"/>
    <property type="match status" value="1"/>
</dbReference>
<dbReference type="AlphaFoldDB" id="A0A561BBE2"/>
<keyword evidence="3" id="KW-0804">Transcription</keyword>
<gene>
    <name evidence="7" type="ORF">FB547_11351</name>
</gene>
<evidence type="ECO:0000256" key="3">
    <source>
        <dbReference type="ARBA" id="ARBA00023163"/>
    </source>
</evidence>
<dbReference type="PROSITE" id="PS51077">
    <property type="entry name" value="HTH_ICLR"/>
    <property type="match status" value="1"/>
</dbReference>
<sequence length="273" mass="29713">MRSTPASKKTSDAAPARKTARRASDAASPVEAPAPEVAPSAPQPPSGVLERGLSILECFTEDRLRLKLRELADCTGLDKATLLRLLGVLVRARMVHRFDDGAYAPGPALLHMGMLYRRTFDIGTRLQPVLQEVMRQTGETVAFYVRDGDERVCLYRENSSNEVRHHVEVGARLKLSAGGSSSHVLRYFTGGSTPQAAAIARDGFAITREERVPQIASVAVPVFDSDGAFQGALVVIGLAQRQSATAQRKAVQVAQKALLQQGFSSRPPRDWRR</sequence>
<dbReference type="SMART" id="SM00346">
    <property type="entry name" value="HTH_ICLR"/>
    <property type="match status" value="1"/>
</dbReference>
<dbReference type="InterPro" id="IPR029016">
    <property type="entry name" value="GAF-like_dom_sf"/>
</dbReference>
<dbReference type="InterPro" id="IPR036388">
    <property type="entry name" value="WH-like_DNA-bd_sf"/>
</dbReference>
<dbReference type="GO" id="GO:0003677">
    <property type="term" value="F:DNA binding"/>
    <property type="evidence" value="ECO:0007669"/>
    <property type="project" value="UniProtKB-KW"/>
</dbReference>
<dbReference type="EMBL" id="VIVL01000013">
    <property type="protein sequence ID" value="TWD76169.1"/>
    <property type="molecule type" value="Genomic_DNA"/>
</dbReference>
<evidence type="ECO:0000256" key="1">
    <source>
        <dbReference type="ARBA" id="ARBA00023015"/>
    </source>
</evidence>
<evidence type="ECO:0000259" key="6">
    <source>
        <dbReference type="PROSITE" id="PS51078"/>
    </source>
</evidence>
<accession>A0A561BBE2</accession>
<dbReference type="InterPro" id="IPR014757">
    <property type="entry name" value="Tscrpt_reg_IclR_C"/>
</dbReference>
<feature type="domain" description="IclR-ED" evidence="6">
    <location>
        <begin position="108"/>
        <end position="273"/>
    </location>
</feature>
<proteinExistence type="predicted"/>
<dbReference type="GO" id="GO:0003700">
    <property type="term" value="F:DNA-binding transcription factor activity"/>
    <property type="evidence" value="ECO:0007669"/>
    <property type="project" value="TreeGrafter"/>
</dbReference>
<dbReference type="InterPro" id="IPR005471">
    <property type="entry name" value="Tscrpt_reg_IclR_N"/>
</dbReference>
<protein>
    <submittedName>
        <fullName evidence="7">IclR family transcriptional regulator</fullName>
    </submittedName>
</protein>
<dbReference type="InterPro" id="IPR050707">
    <property type="entry name" value="HTH_MetabolicPath_Reg"/>
</dbReference>
<dbReference type="Gene3D" id="3.30.450.40">
    <property type="match status" value="2"/>
</dbReference>
<feature type="compositionally biased region" description="Low complexity" evidence="4">
    <location>
        <begin position="25"/>
        <end position="40"/>
    </location>
</feature>
<comment type="caution">
    <text evidence="7">The sequence shown here is derived from an EMBL/GenBank/DDBJ whole genome shotgun (WGS) entry which is preliminary data.</text>
</comment>
<dbReference type="PANTHER" id="PTHR30136">
    <property type="entry name" value="HELIX-TURN-HELIX TRANSCRIPTIONAL REGULATOR, ICLR FAMILY"/>
    <property type="match status" value="1"/>
</dbReference>
<dbReference type="RefSeq" id="WP_261380431.1">
    <property type="nucleotide sequence ID" value="NZ_VIVL01000013.1"/>
</dbReference>
<evidence type="ECO:0000256" key="4">
    <source>
        <dbReference type="SAM" id="MobiDB-lite"/>
    </source>
</evidence>
<dbReference type="SUPFAM" id="SSF55781">
    <property type="entry name" value="GAF domain-like"/>
    <property type="match status" value="1"/>
</dbReference>
<dbReference type="Pfam" id="PF01614">
    <property type="entry name" value="IclR_C"/>
    <property type="match status" value="2"/>
</dbReference>
<reference evidence="7 8" key="1">
    <citation type="submission" date="2019-06" db="EMBL/GenBank/DDBJ databases">
        <title>Sorghum-associated microbial communities from plants grown in Nebraska, USA.</title>
        <authorList>
            <person name="Schachtman D."/>
        </authorList>
    </citation>
    <scope>NUCLEOTIDE SEQUENCE [LARGE SCALE GENOMIC DNA]</scope>
    <source>
        <strain evidence="7 8">T529</strain>
    </source>
</reference>
<evidence type="ECO:0000313" key="8">
    <source>
        <dbReference type="Proteomes" id="UP000319722"/>
    </source>
</evidence>
<dbReference type="Gene3D" id="1.10.10.10">
    <property type="entry name" value="Winged helix-like DNA-binding domain superfamily/Winged helix DNA-binding domain"/>
    <property type="match status" value="1"/>
</dbReference>
<organism evidence="7 8">
    <name type="scientific">Variovorax beijingensis</name>
    <dbReference type="NCBI Taxonomy" id="2496117"/>
    <lineage>
        <taxon>Bacteria</taxon>
        <taxon>Pseudomonadati</taxon>
        <taxon>Pseudomonadota</taxon>
        <taxon>Betaproteobacteria</taxon>
        <taxon>Burkholderiales</taxon>
        <taxon>Comamonadaceae</taxon>
        <taxon>Variovorax</taxon>
    </lineage>
</organism>
<dbReference type="Proteomes" id="UP000319722">
    <property type="component" value="Unassembled WGS sequence"/>
</dbReference>
<feature type="domain" description="HTH iclR-type" evidence="5">
    <location>
        <begin position="46"/>
        <end position="107"/>
    </location>
</feature>
<keyword evidence="1" id="KW-0805">Transcription regulation</keyword>
<evidence type="ECO:0000313" key="7">
    <source>
        <dbReference type="EMBL" id="TWD76169.1"/>
    </source>
</evidence>
<dbReference type="Pfam" id="PF09339">
    <property type="entry name" value="HTH_IclR"/>
    <property type="match status" value="1"/>
</dbReference>
<evidence type="ECO:0000256" key="2">
    <source>
        <dbReference type="ARBA" id="ARBA00023125"/>
    </source>
</evidence>
<name>A0A561BBE2_9BURK</name>
<dbReference type="GO" id="GO:0045892">
    <property type="term" value="P:negative regulation of DNA-templated transcription"/>
    <property type="evidence" value="ECO:0007669"/>
    <property type="project" value="TreeGrafter"/>
</dbReference>
<dbReference type="InterPro" id="IPR036390">
    <property type="entry name" value="WH_DNA-bd_sf"/>
</dbReference>